<dbReference type="NCBIfam" id="NF005566">
    <property type="entry name" value="PRK07236.1"/>
    <property type="match status" value="1"/>
</dbReference>
<sequence>MQVDPPFRAAIVGGSVGGLAAALELRLRLGADVAVYERSAGAMQVRGAGVVMQPEIEALLNRIGVGTRAICVELHERVFLKQDGTPQRQQAPQLMTAWDTLYKTMRAHLADACYRQDSRLMSIDQSGDGISIAFADGYDTEADLLIGADGINSTCRALLTDAGSDAQYAGYVAWRGLEEESALPRQLVAALADRFTFYNSPGLQMLCYLVPGADGATRPGARRVNWVCYVNTPEEALVHLMMGRSGTQFRSFLPPGEASEDAMRTVAELAERCLPPLLRDLVAASTLFMQPVQDVDVQPRVHGRAVLLGDAAGTARPHTASGTSKAFGDAALLAEALRDWRGGTPPPTERLEQWDASRNADLTVLARHGRRLAAHSGLGIAAA</sequence>
<dbReference type="Gene3D" id="3.50.50.60">
    <property type="entry name" value="FAD/NAD(P)-binding domain"/>
    <property type="match status" value="2"/>
</dbReference>
<feature type="domain" description="2,6-dihydroxypyridine 3-monooxygenase substrate binding" evidence="1">
    <location>
        <begin position="168"/>
        <end position="292"/>
    </location>
</feature>
<dbReference type="KEGG" id="poz:I0K15_04945"/>
<dbReference type="Proteomes" id="UP000594800">
    <property type="component" value="Chromosome"/>
</dbReference>
<dbReference type="PANTHER" id="PTHR47469">
    <property type="entry name" value="MONOOXYGENASE-LIKE"/>
    <property type="match status" value="1"/>
</dbReference>
<accession>A0A7S9LTM9</accession>
<dbReference type="Pfam" id="PF22607">
    <property type="entry name" value="FAD_binding-like"/>
    <property type="match status" value="1"/>
</dbReference>
<dbReference type="EMBL" id="CP064942">
    <property type="protein sequence ID" value="QPH55097.1"/>
    <property type="molecule type" value="Genomic_DNA"/>
</dbReference>
<dbReference type="RefSeq" id="WP_196104296.1">
    <property type="nucleotide sequence ID" value="NZ_CP064942.1"/>
</dbReference>
<dbReference type="AlphaFoldDB" id="A0A7S9LTM9"/>
<dbReference type="PANTHER" id="PTHR47469:SF2">
    <property type="entry name" value="OS06G0597600 PROTEIN"/>
    <property type="match status" value="1"/>
</dbReference>
<reference evidence="2 3" key="1">
    <citation type="submission" date="2020-11" db="EMBL/GenBank/DDBJ databases">
        <title>Description of Pontivivens ytuae sp. nov. isolated from deep sea sediment of Mariana Trench.</title>
        <authorList>
            <person name="Wang Z."/>
            <person name="Sun Q.-L."/>
            <person name="Xu X.-D."/>
            <person name="Tang Y.-Z."/>
            <person name="Zhang J."/>
        </authorList>
    </citation>
    <scope>NUCLEOTIDE SEQUENCE [LARGE SCALE GENOMIC DNA]</scope>
    <source>
        <strain evidence="2 3">MT2928</strain>
    </source>
</reference>
<dbReference type="GO" id="GO:0004497">
    <property type="term" value="F:monooxygenase activity"/>
    <property type="evidence" value="ECO:0007669"/>
    <property type="project" value="UniProtKB-KW"/>
</dbReference>
<dbReference type="InterPro" id="IPR054707">
    <property type="entry name" value="DhpH_subs-bd"/>
</dbReference>
<evidence type="ECO:0000313" key="2">
    <source>
        <dbReference type="EMBL" id="QPH55097.1"/>
    </source>
</evidence>
<dbReference type="InterPro" id="IPR036188">
    <property type="entry name" value="FAD/NAD-bd_sf"/>
</dbReference>
<protein>
    <submittedName>
        <fullName evidence="2">FAD-dependent monooxygenase</fullName>
    </submittedName>
</protein>
<dbReference type="PRINTS" id="PR00420">
    <property type="entry name" value="RNGMNOXGNASE"/>
</dbReference>
<gene>
    <name evidence="2" type="ORF">I0K15_04945</name>
</gene>
<evidence type="ECO:0000313" key="3">
    <source>
        <dbReference type="Proteomes" id="UP000594800"/>
    </source>
</evidence>
<name>A0A7S9LTM9_9RHOB</name>
<keyword evidence="2" id="KW-0560">Oxidoreductase</keyword>
<dbReference type="SUPFAM" id="SSF54373">
    <property type="entry name" value="FAD-linked reductases, C-terminal domain"/>
    <property type="match status" value="1"/>
</dbReference>
<dbReference type="SUPFAM" id="SSF51905">
    <property type="entry name" value="FAD/NAD(P)-binding domain"/>
    <property type="match status" value="1"/>
</dbReference>
<organism evidence="2 3">
    <name type="scientific">Pontivivens ytuae</name>
    <dbReference type="NCBI Taxonomy" id="2789856"/>
    <lineage>
        <taxon>Bacteria</taxon>
        <taxon>Pseudomonadati</taxon>
        <taxon>Pseudomonadota</taxon>
        <taxon>Alphaproteobacteria</taxon>
        <taxon>Rhodobacterales</taxon>
        <taxon>Paracoccaceae</taxon>
        <taxon>Pontivivens</taxon>
    </lineage>
</organism>
<proteinExistence type="predicted"/>
<evidence type="ECO:0000259" key="1">
    <source>
        <dbReference type="Pfam" id="PF22607"/>
    </source>
</evidence>
<keyword evidence="2" id="KW-0503">Monooxygenase</keyword>
<keyword evidence="3" id="KW-1185">Reference proteome</keyword>
<dbReference type="InterPro" id="IPR053212">
    <property type="entry name" value="DHP_3-monooxygenase"/>
</dbReference>